<keyword evidence="1" id="KW-0472">Membrane</keyword>
<feature type="transmembrane region" description="Helical" evidence="1">
    <location>
        <begin position="180"/>
        <end position="201"/>
    </location>
</feature>
<keyword evidence="1" id="KW-0812">Transmembrane</keyword>
<dbReference type="Gene3D" id="3.30.70.100">
    <property type="match status" value="1"/>
</dbReference>
<dbReference type="EMBL" id="JANQDX010000019">
    <property type="protein sequence ID" value="KAL0904710.1"/>
    <property type="molecule type" value="Genomic_DNA"/>
</dbReference>
<feature type="transmembrane region" description="Helical" evidence="1">
    <location>
        <begin position="65"/>
        <end position="81"/>
    </location>
</feature>
<accession>A0ABD0TYH6</accession>
<gene>
    <name evidence="2" type="ORF">M5K25_026849</name>
</gene>
<dbReference type="AlphaFoldDB" id="A0ABD0TYH6"/>
<keyword evidence="1" id="KW-1133">Transmembrane helix</keyword>
<dbReference type="InterPro" id="IPR044296">
    <property type="entry name" value="HIPP46"/>
</dbReference>
<comment type="caution">
    <text evidence="2">The sequence shown here is derived from an EMBL/GenBank/DDBJ whole genome shotgun (WGS) entry which is preliminary data.</text>
</comment>
<organism evidence="2 3">
    <name type="scientific">Dendrobium thyrsiflorum</name>
    <name type="common">Pinecone-like raceme dendrobium</name>
    <name type="synonym">Orchid</name>
    <dbReference type="NCBI Taxonomy" id="117978"/>
    <lineage>
        <taxon>Eukaryota</taxon>
        <taxon>Viridiplantae</taxon>
        <taxon>Streptophyta</taxon>
        <taxon>Embryophyta</taxon>
        <taxon>Tracheophyta</taxon>
        <taxon>Spermatophyta</taxon>
        <taxon>Magnoliopsida</taxon>
        <taxon>Liliopsida</taxon>
        <taxon>Asparagales</taxon>
        <taxon>Orchidaceae</taxon>
        <taxon>Epidendroideae</taxon>
        <taxon>Malaxideae</taxon>
        <taxon>Dendrobiinae</taxon>
        <taxon>Dendrobium</taxon>
    </lineage>
</organism>
<dbReference type="PANTHER" id="PTHR46371">
    <property type="entry name" value="OS04G0464100 PROTEIN"/>
    <property type="match status" value="1"/>
</dbReference>
<reference evidence="2 3" key="1">
    <citation type="journal article" date="2024" name="Plant Biotechnol. J.">
        <title>Dendrobium thyrsiflorum genome and its molecular insights into genes involved in important horticultural traits.</title>
        <authorList>
            <person name="Chen B."/>
            <person name="Wang J.Y."/>
            <person name="Zheng P.J."/>
            <person name="Li K.L."/>
            <person name="Liang Y.M."/>
            <person name="Chen X.F."/>
            <person name="Zhang C."/>
            <person name="Zhao X."/>
            <person name="He X."/>
            <person name="Zhang G.Q."/>
            <person name="Liu Z.J."/>
            <person name="Xu Q."/>
        </authorList>
    </citation>
    <scope>NUCLEOTIDE SEQUENCE [LARGE SCALE GENOMIC DNA]</scope>
    <source>
        <strain evidence="2">GZMU011</strain>
    </source>
</reference>
<sequence>MLLKLAYFSNFTDESLFKLPCNNFTIAYERRLILQGNFIFFHRAVAVLVDSVATNQFVVPSSGPIYPFPVAVSFLIVIASTKKLRSSTSNKVVLKLSMENNKQRAKALKCVTKLLGIVSMSADDEKITVVGEGIDPVKLTNMLRKKIRCVELVMVNPVKEEKTVVDAKNMQPRLILQGNFIFFHCAVAVLVDSVATNHFVLPSSGPIYPFPVAVSFLIVIASTKKLRSSTSNVRTIGRQEPYIIAIHGQEGGAQTHHGEQQAACQGPQVRHQITRDSVGVGR</sequence>
<evidence type="ECO:0000313" key="3">
    <source>
        <dbReference type="Proteomes" id="UP001552299"/>
    </source>
</evidence>
<evidence type="ECO:0000313" key="2">
    <source>
        <dbReference type="EMBL" id="KAL0904710.1"/>
    </source>
</evidence>
<keyword evidence="3" id="KW-1185">Reference proteome</keyword>
<evidence type="ECO:0000256" key="1">
    <source>
        <dbReference type="SAM" id="Phobius"/>
    </source>
</evidence>
<feature type="transmembrane region" description="Helical" evidence="1">
    <location>
        <begin position="207"/>
        <end position="224"/>
    </location>
</feature>
<protein>
    <submittedName>
        <fullName evidence="2">Uncharacterized protein</fullName>
    </submittedName>
</protein>
<dbReference type="Proteomes" id="UP001552299">
    <property type="component" value="Unassembled WGS sequence"/>
</dbReference>
<proteinExistence type="predicted"/>
<name>A0ABD0TYH6_DENTH</name>